<dbReference type="Proteomes" id="UP000185860">
    <property type="component" value="Unassembled WGS sequence"/>
</dbReference>
<proteinExistence type="inferred from homology"/>
<dbReference type="RefSeq" id="WP_073593644.1">
    <property type="nucleotide sequence ID" value="NZ_MRCE01000010.1"/>
</dbReference>
<dbReference type="InterPro" id="IPR029058">
    <property type="entry name" value="AB_hydrolase_fold"/>
</dbReference>
<dbReference type="PANTHER" id="PTHR43039">
    <property type="entry name" value="ESTERASE-RELATED"/>
    <property type="match status" value="1"/>
</dbReference>
<comment type="caution">
    <text evidence="4">The sequence shown here is derived from an EMBL/GenBank/DDBJ whole genome shotgun (WGS) entry which is preliminary data.</text>
</comment>
<evidence type="ECO:0000313" key="4">
    <source>
        <dbReference type="EMBL" id="OKH37804.1"/>
    </source>
</evidence>
<dbReference type="FunFam" id="3.40.50.1820:FF:000042">
    <property type="entry name" value="probable strigolactone esterase DAD2"/>
    <property type="match status" value="1"/>
</dbReference>
<sequence length="268" mass="29199">MLSSIWQRNNIVTLGQGEQSIIFAHGFGSDQTAWRHQVAAFQSSYKIVLFDHVGAGKSDLTAYSPRRYSSLYSYAEDLLELCAELKLSQVILVGHSVSGMVSLLAALVDPSRFKQLIFLSASPRYVNDPATNYIGGFEQSDLDTLYAAMSTNYYAWVSGFAPIAMGNPEHPELALEFASTLAAIRPDIAQAVARVIFQSDHRAELPKLQIPVVILQSNNDIAVPLVVGEYLAKNLPQAKLININAQGHLPHISAPEVVTNTIAECLAA</sequence>
<evidence type="ECO:0000256" key="2">
    <source>
        <dbReference type="ARBA" id="ARBA00022801"/>
    </source>
</evidence>
<keyword evidence="2 4" id="KW-0378">Hydrolase</keyword>
<dbReference type="InterPro" id="IPR000073">
    <property type="entry name" value="AB_hydrolase_1"/>
</dbReference>
<accession>A0A1U7IKL7</accession>
<evidence type="ECO:0000313" key="5">
    <source>
        <dbReference type="Proteomes" id="UP000185860"/>
    </source>
</evidence>
<feature type="domain" description="AB hydrolase-1" evidence="3">
    <location>
        <begin position="21"/>
        <end position="255"/>
    </location>
</feature>
<dbReference type="OrthoDB" id="9780932at2"/>
<reference evidence="4 5" key="1">
    <citation type="submission" date="2016-11" db="EMBL/GenBank/DDBJ databases">
        <title>Draft Genome Sequences of Nine Cyanobacterial Strains from Diverse Habitats.</title>
        <authorList>
            <person name="Zhu T."/>
            <person name="Hou S."/>
            <person name="Lu X."/>
            <person name="Hess W.R."/>
        </authorList>
    </citation>
    <scope>NUCLEOTIDE SEQUENCE [LARGE SCALE GENOMIC DNA]</scope>
    <source>
        <strain evidence="4 5">IAM M-71</strain>
    </source>
</reference>
<dbReference type="Pfam" id="PF00561">
    <property type="entry name" value="Abhydrolase_1"/>
    <property type="match status" value="1"/>
</dbReference>
<name>A0A1U7IKL7_9CYAN</name>
<evidence type="ECO:0000259" key="3">
    <source>
        <dbReference type="Pfam" id="PF00561"/>
    </source>
</evidence>
<gene>
    <name evidence="4" type="ORF">NIES2119_11635</name>
</gene>
<dbReference type="SUPFAM" id="SSF53474">
    <property type="entry name" value="alpha/beta-Hydrolases"/>
    <property type="match status" value="1"/>
</dbReference>
<dbReference type="AlphaFoldDB" id="A0A1U7IKL7"/>
<dbReference type="PRINTS" id="PR00111">
    <property type="entry name" value="ABHYDROLASE"/>
</dbReference>
<dbReference type="STRING" id="454136.NIES2119_11635"/>
<evidence type="ECO:0000256" key="1">
    <source>
        <dbReference type="ARBA" id="ARBA00008645"/>
    </source>
</evidence>
<dbReference type="Gene3D" id="3.40.50.1820">
    <property type="entry name" value="alpha/beta hydrolase"/>
    <property type="match status" value="1"/>
</dbReference>
<comment type="similarity">
    <text evidence="1">Belongs to the AB hydrolase superfamily.</text>
</comment>
<dbReference type="GO" id="GO:0016787">
    <property type="term" value="F:hydrolase activity"/>
    <property type="evidence" value="ECO:0007669"/>
    <property type="project" value="UniProtKB-KW"/>
</dbReference>
<dbReference type="EMBL" id="MRCE01000010">
    <property type="protein sequence ID" value="OKH37804.1"/>
    <property type="molecule type" value="Genomic_DNA"/>
</dbReference>
<protein>
    <submittedName>
        <fullName evidence="4">Alpha/beta hydrolase</fullName>
    </submittedName>
</protein>
<organism evidence="4 5">
    <name type="scientific">[Phormidium ambiguum] IAM M-71</name>
    <dbReference type="NCBI Taxonomy" id="454136"/>
    <lineage>
        <taxon>Bacteria</taxon>
        <taxon>Bacillati</taxon>
        <taxon>Cyanobacteriota</taxon>
        <taxon>Cyanophyceae</taxon>
        <taxon>Oscillatoriophycideae</taxon>
        <taxon>Aerosakkonematales</taxon>
        <taxon>Aerosakkonemataceae</taxon>
        <taxon>Floridanema</taxon>
    </lineage>
</organism>